<feature type="domain" description="ATP-cone" evidence="4">
    <location>
        <begin position="4"/>
        <end position="89"/>
    </location>
</feature>
<evidence type="ECO:0000256" key="2">
    <source>
        <dbReference type="ARBA" id="ARBA00022840"/>
    </source>
</evidence>
<dbReference type="SUPFAM" id="SSF52540">
    <property type="entry name" value="P-loop containing nucleoside triphosphate hydrolases"/>
    <property type="match status" value="1"/>
</dbReference>
<evidence type="ECO:0000256" key="1">
    <source>
        <dbReference type="ARBA" id="ARBA00022741"/>
    </source>
</evidence>
<evidence type="ECO:0000259" key="4">
    <source>
        <dbReference type="PROSITE" id="PS51161"/>
    </source>
</evidence>
<reference evidence="5 6" key="1">
    <citation type="submission" date="2020-02" db="EMBL/GenBank/DDBJ databases">
        <title>Genome sequences of Thiorhodococcus mannitoliphagus and Thiorhodococcus minor, purple sulfur photosynthetic bacteria in the gammaproteobacterial family, Chromatiaceae.</title>
        <authorList>
            <person name="Aviles F.A."/>
            <person name="Meyer T.E."/>
            <person name="Kyndt J.A."/>
        </authorList>
    </citation>
    <scope>NUCLEOTIDE SEQUENCE [LARGE SCALE GENOMIC DNA]</scope>
    <source>
        <strain evidence="5 6">DSM 11518</strain>
    </source>
</reference>
<name>A0A6M0K2V9_9GAMM</name>
<dbReference type="Proteomes" id="UP000483379">
    <property type="component" value="Unassembled WGS sequence"/>
</dbReference>
<protein>
    <recommendedName>
        <fullName evidence="4">ATP-cone domain-containing protein</fullName>
    </recommendedName>
</protein>
<evidence type="ECO:0000313" key="6">
    <source>
        <dbReference type="Proteomes" id="UP000483379"/>
    </source>
</evidence>
<dbReference type="AlphaFoldDB" id="A0A6M0K2V9"/>
<keyword evidence="6" id="KW-1185">Reference proteome</keyword>
<dbReference type="PROSITE" id="PS51161">
    <property type="entry name" value="ATP_CONE"/>
    <property type="match status" value="1"/>
</dbReference>
<dbReference type="GO" id="GO:0005524">
    <property type="term" value="F:ATP binding"/>
    <property type="evidence" value="ECO:0007669"/>
    <property type="project" value="UniProtKB-UniRule"/>
</dbReference>
<keyword evidence="2 3" id="KW-0067">ATP-binding</keyword>
<dbReference type="PANTHER" id="PTHR33477:SF3">
    <property type="entry name" value="P-LOOP NTPASE DOMAIN-CONTAINING PROTEIN LPA1 HOMOLOG 1"/>
    <property type="match status" value="1"/>
</dbReference>
<dbReference type="InterPro" id="IPR027417">
    <property type="entry name" value="P-loop_NTPase"/>
</dbReference>
<proteinExistence type="predicted"/>
<evidence type="ECO:0000256" key="3">
    <source>
        <dbReference type="PROSITE-ProRule" id="PRU00492"/>
    </source>
</evidence>
<evidence type="ECO:0000313" key="5">
    <source>
        <dbReference type="EMBL" id="NEV62655.1"/>
    </source>
</evidence>
<dbReference type="Gene3D" id="3.40.50.300">
    <property type="entry name" value="P-loop containing nucleotide triphosphate hydrolases"/>
    <property type="match status" value="1"/>
</dbReference>
<accession>A0A6M0K2V9</accession>
<dbReference type="EMBL" id="JAAIJQ010000032">
    <property type="protein sequence ID" value="NEV62655.1"/>
    <property type="molecule type" value="Genomic_DNA"/>
</dbReference>
<dbReference type="InterPro" id="IPR005144">
    <property type="entry name" value="ATP-cone_dom"/>
</dbReference>
<comment type="caution">
    <text evidence="5">The sequence shown here is derived from an EMBL/GenBank/DDBJ whole genome shotgun (WGS) entry which is preliminary data.</text>
</comment>
<keyword evidence="1 3" id="KW-0547">Nucleotide-binding</keyword>
<organism evidence="5 6">
    <name type="scientific">Thiorhodococcus minor</name>
    <dbReference type="NCBI Taxonomy" id="57489"/>
    <lineage>
        <taxon>Bacteria</taxon>
        <taxon>Pseudomonadati</taxon>
        <taxon>Pseudomonadota</taxon>
        <taxon>Gammaproteobacteria</taxon>
        <taxon>Chromatiales</taxon>
        <taxon>Chromatiaceae</taxon>
        <taxon>Thiorhodococcus</taxon>
    </lineage>
</organism>
<gene>
    <name evidence="5" type="ORF">G3446_12270</name>
</gene>
<sequence length="388" mass="42916">MAKIFVTDAAGENPVPFLRGILTRSLTEAGLGFDEAYQLASEIRQQVDDSGSVTNDALFVLVRDSLRRSKSAEIAEHYASRRAPDTGLLVRHSNGDLLPFSRTEHVRCLAACGLTEEEAAHASGMILSDISSRQQREIASDELRARSQHCLDIHFGRRAAERYRIWMDFIQSGRPLILLIGGAGGSGKSTIATELAHRLGIVRTQSTDMLREVMRMLIPERLLPILHRSSFDAGDLVEPPRDGERDPLAAVVAGYQRQLELLAVPCEAVITRAIRERVSLILEGVHVHPGLAERIAARGDAVLVSIMLGVLKPEQLRARLRGRQRIAPERDTRTDPDNFRRIWHLQGHLLDEADRLGAPILLNDDQDKTATLVLRTVIDVLDSTEAAA</sequence>
<dbReference type="PANTHER" id="PTHR33477">
    <property type="entry name" value="P-LOOP NTPASE DOMAIN-CONTAINING PROTEIN LPA1 HOMOLOG 1"/>
    <property type="match status" value="1"/>
</dbReference>
<dbReference type="RefSeq" id="WP_164453123.1">
    <property type="nucleotide sequence ID" value="NZ_JAAIJQ010000032.1"/>
</dbReference>